<evidence type="ECO:0000313" key="1">
    <source>
        <dbReference type="EMBL" id="SVB28186.1"/>
    </source>
</evidence>
<proteinExistence type="predicted"/>
<name>A0A382CPX4_9ZZZZ</name>
<dbReference type="EMBL" id="UINC01035570">
    <property type="protein sequence ID" value="SVB28186.1"/>
    <property type="molecule type" value="Genomic_DNA"/>
</dbReference>
<gene>
    <name evidence="1" type="ORF">METZ01_LOCUS181040</name>
</gene>
<protein>
    <recommendedName>
        <fullName evidence="2">Phytanoyl-CoA dioxygenase</fullName>
    </recommendedName>
</protein>
<sequence length="145" mass="16598">WGNVLTPEHKRMLPRVHGLRPPPVSDKAPAYPEHVPDLKDTPWIEQEPTPFVAKRGQLLILCSSALHSAWQNEDTVPRKAMGNSWIPNGVPCGLPANQREGVMDFFPQLRAKLRADRKHIVPEDFDWLFESGYEPKWPETFLEQA</sequence>
<accession>A0A382CPX4</accession>
<organism evidence="1">
    <name type="scientific">marine metagenome</name>
    <dbReference type="NCBI Taxonomy" id="408172"/>
    <lineage>
        <taxon>unclassified sequences</taxon>
        <taxon>metagenomes</taxon>
        <taxon>ecological metagenomes</taxon>
    </lineage>
</organism>
<dbReference type="AlphaFoldDB" id="A0A382CPX4"/>
<evidence type="ECO:0008006" key="2">
    <source>
        <dbReference type="Google" id="ProtNLM"/>
    </source>
</evidence>
<feature type="non-terminal residue" evidence="1">
    <location>
        <position position="1"/>
    </location>
</feature>
<dbReference type="SUPFAM" id="SSF51197">
    <property type="entry name" value="Clavaminate synthase-like"/>
    <property type="match status" value="1"/>
</dbReference>
<reference evidence="1" key="1">
    <citation type="submission" date="2018-05" db="EMBL/GenBank/DDBJ databases">
        <authorList>
            <person name="Lanie J.A."/>
            <person name="Ng W.-L."/>
            <person name="Kazmierczak K.M."/>
            <person name="Andrzejewski T.M."/>
            <person name="Davidsen T.M."/>
            <person name="Wayne K.J."/>
            <person name="Tettelin H."/>
            <person name="Glass J.I."/>
            <person name="Rusch D."/>
            <person name="Podicherti R."/>
            <person name="Tsui H.-C.T."/>
            <person name="Winkler M.E."/>
        </authorList>
    </citation>
    <scope>NUCLEOTIDE SEQUENCE</scope>
</reference>